<dbReference type="InterPro" id="IPR044824">
    <property type="entry name" value="MAIN-like"/>
</dbReference>
<dbReference type="PANTHER" id="PTHR46033:SF8">
    <property type="entry name" value="PROTEIN MAINTENANCE OF MERISTEMS-LIKE"/>
    <property type="match status" value="1"/>
</dbReference>
<proteinExistence type="predicted"/>
<name>A0AA38SSR5_9ASTR</name>
<dbReference type="PANTHER" id="PTHR46033">
    <property type="entry name" value="PROTEIN MAIN-LIKE 2"/>
    <property type="match status" value="1"/>
</dbReference>
<accession>A0AA38SSR5</accession>
<comment type="caution">
    <text evidence="2">The sequence shown here is derived from an EMBL/GenBank/DDBJ whole genome shotgun (WGS) entry which is preliminary data.</text>
</comment>
<dbReference type="AlphaFoldDB" id="A0AA38SSR5"/>
<gene>
    <name evidence="2" type="ORF">OSB04_028211</name>
</gene>
<sequence length="300" mass="34590">MKFLHVVLDTEFSDNPTNEQCMQRARAYILLLIGGSIFPDSSDNSVHMNLVVLLEDFDRCSDLRWGSAALACLYRNLCKAATNDKIIDGPLMILATDPKYDGQNLDIPYGVEQFASFQKCTDTLCIGVSGCRTILHAMMDDERSISRVMRQFHLMQTIPTVQLLGRQEHRRLHALTRRGTNTRNWSLDLGPQINHWMNRMEHYVHEQITMRPTTVHAYMDWYRHCTVEGLSQAHEGLSQVHEDEPDYQQLHGLYETTGHYLHFTYGENRPHGFYGTHVVPTDNFAPVMEIGWKEFLKACT</sequence>
<organism evidence="2 3">
    <name type="scientific">Centaurea solstitialis</name>
    <name type="common">yellow star-thistle</name>
    <dbReference type="NCBI Taxonomy" id="347529"/>
    <lineage>
        <taxon>Eukaryota</taxon>
        <taxon>Viridiplantae</taxon>
        <taxon>Streptophyta</taxon>
        <taxon>Embryophyta</taxon>
        <taxon>Tracheophyta</taxon>
        <taxon>Spermatophyta</taxon>
        <taxon>Magnoliopsida</taxon>
        <taxon>eudicotyledons</taxon>
        <taxon>Gunneridae</taxon>
        <taxon>Pentapetalae</taxon>
        <taxon>asterids</taxon>
        <taxon>campanulids</taxon>
        <taxon>Asterales</taxon>
        <taxon>Asteraceae</taxon>
        <taxon>Carduoideae</taxon>
        <taxon>Cardueae</taxon>
        <taxon>Centaureinae</taxon>
        <taxon>Centaurea</taxon>
    </lineage>
</organism>
<evidence type="ECO:0000313" key="3">
    <source>
        <dbReference type="Proteomes" id="UP001172457"/>
    </source>
</evidence>
<dbReference type="Pfam" id="PF10536">
    <property type="entry name" value="PMD"/>
    <property type="match status" value="1"/>
</dbReference>
<evidence type="ECO:0000259" key="1">
    <source>
        <dbReference type="Pfam" id="PF10536"/>
    </source>
</evidence>
<keyword evidence="3" id="KW-1185">Reference proteome</keyword>
<dbReference type="Proteomes" id="UP001172457">
    <property type="component" value="Chromosome 7"/>
</dbReference>
<evidence type="ECO:0000313" key="2">
    <source>
        <dbReference type="EMBL" id="KAJ9541705.1"/>
    </source>
</evidence>
<dbReference type="EMBL" id="JARYMX010000007">
    <property type="protein sequence ID" value="KAJ9541705.1"/>
    <property type="molecule type" value="Genomic_DNA"/>
</dbReference>
<feature type="domain" description="Aminotransferase-like plant mobile" evidence="1">
    <location>
        <begin position="20"/>
        <end position="94"/>
    </location>
</feature>
<dbReference type="GO" id="GO:0010073">
    <property type="term" value="P:meristem maintenance"/>
    <property type="evidence" value="ECO:0007669"/>
    <property type="project" value="InterPro"/>
</dbReference>
<dbReference type="InterPro" id="IPR019557">
    <property type="entry name" value="AminoTfrase-like_pln_mobile"/>
</dbReference>
<protein>
    <recommendedName>
        <fullName evidence="1">Aminotransferase-like plant mobile domain-containing protein</fullName>
    </recommendedName>
</protein>
<reference evidence="2" key="1">
    <citation type="submission" date="2023-03" db="EMBL/GenBank/DDBJ databases">
        <title>Chromosome-scale reference genome and RAD-based genetic map of yellow starthistle (Centaurea solstitialis) reveal putative structural variation and QTLs associated with invader traits.</title>
        <authorList>
            <person name="Reatini B."/>
            <person name="Cang F.A."/>
            <person name="Jiang Q."/>
            <person name="Mckibben M.T.W."/>
            <person name="Barker M.S."/>
            <person name="Rieseberg L.H."/>
            <person name="Dlugosch K.M."/>
        </authorList>
    </citation>
    <scope>NUCLEOTIDE SEQUENCE</scope>
    <source>
        <strain evidence="2">CAN-66</strain>
        <tissue evidence="2">Leaf</tissue>
    </source>
</reference>